<dbReference type="Gene3D" id="4.10.60.10">
    <property type="entry name" value="Zinc finger, CCHC-type"/>
    <property type="match status" value="2"/>
</dbReference>
<dbReference type="InterPro" id="IPR001878">
    <property type="entry name" value="Znf_CCHC"/>
</dbReference>
<keyword evidence="1" id="KW-0479">Metal-binding</keyword>
<organism evidence="3 4">
    <name type="scientific">Caerostris extrusa</name>
    <name type="common">Bark spider</name>
    <name type="synonym">Caerostris bankana</name>
    <dbReference type="NCBI Taxonomy" id="172846"/>
    <lineage>
        <taxon>Eukaryota</taxon>
        <taxon>Metazoa</taxon>
        <taxon>Ecdysozoa</taxon>
        <taxon>Arthropoda</taxon>
        <taxon>Chelicerata</taxon>
        <taxon>Arachnida</taxon>
        <taxon>Araneae</taxon>
        <taxon>Araneomorphae</taxon>
        <taxon>Entelegynae</taxon>
        <taxon>Araneoidea</taxon>
        <taxon>Araneidae</taxon>
        <taxon>Caerostris</taxon>
    </lineage>
</organism>
<dbReference type="GO" id="GO:0003676">
    <property type="term" value="F:nucleic acid binding"/>
    <property type="evidence" value="ECO:0007669"/>
    <property type="project" value="InterPro"/>
</dbReference>
<dbReference type="PROSITE" id="PS50158">
    <property type="entry name" value="ZF_CCHC"/>
    <property type="match status" value="2"/>
</dbReference>
<sequence length="134" mass="14731">MELGTLPRIVKMHQMRCLATTVVALVTLLGIVRSMRKLVIFCGKRGHISRDCEQDDRKCYGCGKIGHISRDCPEADKDERKCYNCGAGGHISKECPESGNYAEADETICYKATLLEIAIRPVGTSATPVERLGT</sequence>
<comment type="caution">
    <text evidence="3">The sequence shown here is derived from an EMBL/GenBank/DDBJ whole genome shotgun (WGS) entry which is preliminary data.</text>
</comment>
<dbReference type="InterPro" id="IPR036875">
    <property type="entry name" value="Znf_CCHC_sf"/>
</dbReference>
<dbReference type="SMART" id="SM00343">
    <property type="entry name" value="ZnF_C2HC"/>
    <property type="match status" value="3"/>
</dbReference>
<reference evidence="3 4" key="1">
    <citation type="submission" date="2021-06" db="EMBL/GenBank/DDBJ databases">
        <title>Caerostris extrusa draft genome.</title>
        <authorList>
            <person name="Kono N."/>
            <person name="Arakawa K."/>
        </authorList>
    </citation>
    <scope>NUCLEOTIDE SEQUENCE [LARGE SCALE GENOMIC DNA]</scope>
</reference>
<dbReference type="Proteomes" id="UP001054945">
    <property type="component" value="Unassembled WGS sequence"/>
</dbReference>
<dbReference type="AlphaFoldDB" id="A0AAV4XJT6"/>
<accession>A0AAV4XJT6</accession>
<dbReference type="PANTHER" id="PTHR23002">
    <property type="entry name" value="ZINC FINGER CCHC DOMAIN CONTAINING PROTEIN"/>
    <property type="match status" value="1"/>
</dbReference>
<feature type="domain" description="CCHC-type" evidence="2">
    <location>
        <begin position="80"/>
        <end position="97"/>
    </location>
</feature>
<evidence type="ECO:0000259" key="2">
    <source>
        <dbReference type="PROSITE" id="PS50158"/>
    </source>
</evidence>
<feature type="domain" description="CCHC-type" evidence="2">
    <location>
        <begin position="57"/>
        <end position="74"/>
    </location>
</feature>
<dbReference type="SUPFAM" id="SSF57756">
    <property type="entry name" value="Retrovirus zinc finger-like domains"/>
    <property type="match status" value="1"/>
</dbReference>
<evidence type="ECO:0000313" key="3">
    <source>
        <dbReference type="EMBL" id="GIY94490.1"/>
    </source>
</evidence>
<name>A0AAV4XJT6_CAEEX</name>
<dbReference type="InterPro" id="IPR051714">
    <property type="entry name" value="Znf_CCHC_NABP"/>
</dbReference>
<dbReference type="Pfam" id="PF00098">
    <property type="entry name" value="zf-CCHC"/>
    <property type="match status" value="3"/>
</dbReference>
<keyword evidence="4" id="KW-1185">Reference proteome</keyword>
<protein>
    <recommendedName>
        <fullName evidence="2">CCHC-type domain-containing protein</fullName>
    </recommendedName>
</protein>
<gene>
    <name evidence="3" type="ORF">CEXT_588051</name>
</gene>
<evidence type="ECO:0000256" key="1">
    <source>
        <dbReference type="PROSITE-ProRule" id="PRU00047"/>
    </source>
</evidence>
<dbReference type="EMBL" id="BPLR01017790">
    <property type="protein sequence ID" value="GIY94490.1"/>
    <property type="molecule type" value="Genomic_DNA"/>
</dbReference>
<dbReference type="GO" id="GO:0008270">
    <property type="term" value="F:zinc ion binding"/>
    <property type="evidence" value="ECO:0007669"/>
    <property type="project" value="UniProtKB-KW"/>
</dbReference>
<evidence type="ECO:0000313" key="4">
    <source>
        <dbReference type="Proteomes" id="UP001054945"/>
    </source>
</evidence>
<keyword evidence="1" id="KW-0863">Zinc-finger</keyword>
<keyword evidence="1" id="KW-0862">Zinc</keyword>
<proteinExistence type="predicted"/>